<feature type="compositionally biased region" description="Acidic residues" evidence="4">
    <location>
        <begin position="62"/>
        <end position="85"/>
    </location>
</feature>
<feature type="compositionally biased region" description="Polar residues" evidence="4">
    <location>
        <begin position="105"/>
        <end position="119"/>
    </location>
</feature>
<dbReference type="InterPro" id="IPR036322">
    <property type="entry name" value="WD40_repeat_dom_sf"/>
</dbReference>
<feature type="compositionally biased region" description="Acidic residues" evidence="4">
    <location>
        <begin position="36"/>
        <end position="47"/>
    </location>
</feature>
<feature type="compositionally biased region" description="Basic residues" evidence="4">
    <location>
        <begin position="120"/>
        <end position="131"/>
    </location>
</feature>
<evidence type="ECO:0000313" key="6">
    <source>
        <dbReference type="Proteomes" id="UP000683000"/>
    </source>
</evidence>
<organism evidence="5 6">
    <name type="scientific">Boletus reticuloceps</name>
    <dbReference type="NCBI Taxonomy" id="495285"/>
    <lineage>
        <taxon>Eukaryota</taxon>
        <taxon>Fungi</taxon>
        <taxon>Dikarya</taxon>
        <taxon>Basidiomycota</taxon>
        <taxon>Agaricomycotina</taxon>
        <taxon>Agaricomycetes</taxon>
        <taxon>Agaricomycetidae</taxon>
        <taxon>Boletales</taxon>
        <taxon>Boletineae</taxon>
        <taxon>Boletaceae</taxon>
        <taxon>Boletoideae</taxon>
        <taxon>Boletus</taxon>
    </lineage>
</organism>
<dbReference type="GO" id="GO:0006383">
    <property type="term" value="P:transcription by RNA polymerase III"/>
    <property type="evidence" value="ECO:0007669"/>
    <property type="project" value="TreeGrafter"/>
</dbReference>
<evidence type="ECO:0000313" key="5">
    <source>
        <dbReference type="EMBL" id="KAG6369764.1"/>
    </source>
</evidence>
<dbReference type="Proteomes" id="UP000683000">
    <property type="component" value="Unassembled WGS sequence"/>
</dbReference>
<evidence type="ECO:0008006" key="7">
    <source>
        <dbReference type="Google" id="ProtNLM"/>
    </source>
</evidence>
<protein>
    <recommendedName>
        <fullName evidence="7">Transcription factor tau subunit sfc6</fullName>
    </recommendedName>
</protein>
<dbReference type="GO" id="GO:0000127">
    <property type="term" value="C:transcription factor TFIIIC complex"/>
    <property type="evidence" value="ECO:0007669"/>
    <property type="project" value="TreeGrafter"/>
</dbReference>
<dbReference type="SMART" id="SM00320">
    <property type="entry name" value="WD40"/>
    <property type="match status" value="3"/>
</dbReference>
<evidence type="ECO:0000256" key="3">
    <source>
        <dbReference type="ARBA" id="ARBA00023242"/>
    </source>
</evidence>
<dbReference type="Gene3D" id="2.130.10.10">
    <property type="entry name" value="YVTN repeat-like/Quinoprotein amine dehydrogenase"/>
    <property type="match status" value="1"/>
</dbReference>
<dbReference type="GO" id="GO:0005634">
    <property type="term" value="C:nucleus"/>
    <property type="evidence" value="ECO:0007669"/>
    <property type="project" value="UniProtKB-SubCell"/>
</dbReference>
<sequence length="822" mass="90703">MPRELRPRKPRKSYADIAGNGIEDNESAAGPSNILLEDEADDSENEFEPDKDPKGSNKVLSSDEDEDDVDMDDIQEPESEMEVEETPNQRRKTASSSKPPRAPITSATYPGSPTMSVSLKTRKEKSRRLPPRVHQATCTPSEATPLVAAPRVAKTYALPSPSAHHRHRAIPVFFREEMVERLDELPALFNEPRIVPTNSMTADHSLTNRVSKAWGFNVGAGPVWQIMEDRSCYKESISSGPGPEKESLRRPRVYQDVSVRPDWQVLITRDALKYLPTDSTMTEDGQFKPPPQVDCYLGPCDRQTRVSFNMFDSVATSAYFEDGTGYVFNAGSPVWGIDWCPTYQADRPVRQFRHHLAVAPFPSRSHAPSIGVKTARPSPACVQIWALKPRTREDNTMDDDHPQRDPAEVRCEMVLCLESGPAQEIKWCPLPAHDPWEGAPPRIPRRLGILAGTFEDGSLSIYVVPDPEDVRPPEHDAARPVFVGLPEPALRIEHEGASCWSLDWANSEVIAVGLTNGCLAVYNVKQALESGETSNIFPTHFIAVHQSAIRALAWIRVPPTDGSGVPNLSEDPMVIASGGYDGVECLTDIREPHGNVVNRTRDVINSATYSVFATGPIMIDHDNTVKSYSVSPSMLGRGHILMEPDGPVWSVSASDYHPQLAVGSADGSCTTTNTLKSTRRGGIVPFLVHKIYQLDYSRKTGEFRMLEHFLPQEMQEKTTSAKGKAQGKDKHKDKQDADADAETKGRSTNTGVWPSEIGVHRVAWNNGNGLGGAPLLASATASGLCRVDWLLGRWIKDRTPYVSVPKMRKEVEGASDESDEEV</sequence>
<dbReference type="InterPro" id="IPR052416">
    <property type="entry name" value="GTF3C_component"/>
</dbReference>
<reference evidence="5" key="1">
    <citation type="submission" date="2021-03" db="EMBL/GenBank/DDBJ databases">
        <title>Evolutionary innovations through gain and loss of genes in the ectomycorrhizal Boletales.</title>
        <authorList>
            <person name="Wu G."/>
            <person name="Miyauchi S."/>
            <person name="Morin E."/>
            <person name="Yang Z.-L."/>
            <person name="Xu J."/>
            <person name="Martin F.M."/>
        </authorList>
    </citation>
    <scope>NUCLEOTIDE SEQUENCE</scope>
    <source>
        <strain evidence="5">BR01</strain>
    </source>
</reference>
<dbReference type="OrthoDB" id="4703at2759"/>
<gene>
    <name evidence="5" type="ORF">JVT61DRAFT_13581</name>
</gene>
<keyword evidence="2" id="KW-0804">Transcription</keyword>
<feature type="compositionally biased region" description="Basic and acidic residues" evidence="4">
    <location>
        <begin position="726"/>
        <end position="745"/>
    </location>
</feature>
<comment type="caution">
    <text evidence="5">The sequence shown here is derived from an EMBL/GenBank/DDBJ whole genome shotgun (WGS) entry which is preliminary data.</text>
</comment>
<dbReference type="PANTHER" id="PTHR15052:SF2">
    <property type="entry name" value="GENERAL TRANSCRIPTION FACTOR 3C POLYPEPTIDE 2"/>
    <property type="match status" value="1"/>
</dbReference>
<name>A0A8I2YDC4_9AGAM</name>
<evidence type="ECO:0000256" key="1">
    <source>
        <dbReference type="ARBA" id="ARBA00004123"/>
    </source>
</evidence>
<keyword evidence="3" id="KW-0539">Nucleus</keyword>
<dbReference type="AlphaFoldDB" id="A0A8I2YDC4"/>
<dbReference type="SUPFAM" id="SSF50978">
    <property type="entry name" value="WD40 repeat-like"/>
    <property type="match status" value="1"/>
</dbReference>
<feature type="region of interest" description="Disordered" evidence="4">
    <location>
        <begin position="1"/>
        <end position="135"/>
    </location>
</feature>
<evidence type="ECO:0000256" key="2">
    <source>
        <dbReference type="ARBA" id="ARBA00023163"/>
    </source>
</evidence>
<dbReference type="InterPro" id="IPR015943">
    <property type="entry name" value="WD40/YVTN_repeat-like_dom_sf"/>
</dbReference>
<proteinExistence type="predicted"/>
<dbReference type="InterPro" id="IPR001680">
    <property type="entry name" value="WD40_rpt"/>
</dbReference>
<dbReference type="PANTHER" id="PTHR15052">
    <property type="entry name" value="RNA POLYMERASE III TRANSCRIPTION INITIATION FACTOR COMPLEX SUBUNIT"/>
    <property type="match status" value="1"/>
</dbReference>
<comment type="subcellular location">
    <subcellularLocation>
        <location evidence="1">Nucleus</location>
    </subcellularLocation>
</comment>
<dbReference type="EMBL" id="JAGFBS010000066">
    <property type="protein sequence ID" value="KAG6369764.1"/>
    <property type="molecule type" value="Genomic_DNA"/>
</dbReference>
<evidence type="ECO:0000256" key="4">
    <source>
        <dbReference type="SAM" id="MobiDB-lite"/>
    </source>
</evidence>
<accession>A0A8I2YDC4</accession>
<keyword evidence="6" id="KW-1185">Reference proteome</keyword>
<feature type="region of interest" description="Disordered" evidence="4">
    <location>
        <begin position="714"/>
        <end position="752"/>
    </location>
</feature>